<accession>A0A562XF23</accession>
<dbReference type="PROSITE" id="PS51679">
    <property type="entry name" value="SAM_MT_C5"/>
    <property type="match status" value="1"/>
</dbReference>
<evidence type="ECO:0000256" key="4">
    <source>
        <dbReference type="ARBA" id="ARBA00022747"/>
    </source>
</evidence>
<proteinExistence type="inferred from homology"/>
<evidence type="ECO:0000256" key="2">
    <source>
        <dbReference type="ARBA" id="ARBA00022679"/>
    </source>
</evidence>
<dbReference type="InterPro" id="IPR029063">
    <property type="entry name" value="SAM-dependent_MTases_sf"/>
</dbReference>
<evidence type="ECO:0000313" key="10">
    <source>
        <dbReference type="Proteomes" id="UP000321812"/>
    </source>
</evidence>
<dbReference type="NCBIfam" id="TIGR00675">
    <property type="entry name" value="dcm"/>
    <property type="match status" value="1"/>
</dbReference>
<dbReference type="GO" id="GO:0009307">
    <property type="term" value="P:DNA restriction-modification system"/>
    <property type="evidence" value="ECO:0007669"/>
    <property type="project" value="UniProtKB-KW"/>
</dbReference>
<keyword evidence="1 6" id="KW-0489">Methyltransferase</keyword>
<evidence type="ECO:0000256" key="5">
    <source>
        <dbReference type="ARBA" id="ARBA00047422"/>
    </source>
</evidence>
<dbReference type="InterPro" id="IPR018117">
    <property type="entry name" value="C5_DNA_meth_AS"/>
</dbReference>
<comment type="catalytic activity">
    <reaction evidence="5 8">
        <text>a 2'-deoxycytidine in DNA + S-adenosyl-L-methionine = a 5-methyl-2'-deoxycytidine in DNA + S-adenosyl-L-homocysteine + H(+)</text>
        <dbReference type="Rhea" id="RHEA:13681"/>
        <dbReference type="Rhea" id="RHEA-COMP:11369"/>
        <dbReference type="Rhea" id="RHEA-COMP:11370"/>
        <dbReference type="ChEBI" id="CHEBI:15378"/>
        <dbReference type="ChEBI" id="CHEBI:57856"/>
        <dbReference type="ChEBI" id="CHEBI:59789"/>
        <dbReference type="ChEBI" id="CHEBI:85452"/>
        <dbReference type="ChEBI" id="CHEBI:85454"/>
        <dbReference type="EC" id="2.1.1.37"/>
    </reaction>
</comment>
<dbReference type="Pfam" id="PF00145">
    <property type="entry name" value="DNA_methylase"/>
    <property type="match status" value="1"/>
</dbReference>
<evidence type="ECO:0000256" key="7">
    <source>
        <dbReference type="RuleBase" id="RU000416"/>
    </source>
</evidence>
<dbReference type="InterPro" id="IPR050750">
    <property type="entry name" value="C5-MTase"/>
</dbReference>
<dbReference type="PANTHER" id="PTHR46098:SF1">
    <property type="entry name" value="TRNA (CYTOSINE(38)-C(5))-METHYLTRANSFERASE"/>
    <property type="match status" value="1"/>
</dbReference>
<dbReference type="GO" id="GO:0003886">
    <property type="term" value="F:DNA (cytosine-5-)-methyltransferase activity"/>
    <property type="evidence" value="ECO:0007669"/>
    <property type="project" value="UniProtKB-EC"/>
</dbReference>
<dbReference type="PROSITE" id="PS00094">
    <property type="entry name" value="C5_MTASE_1"/>
    <property type="match status" value="1"/>
</dbReference>
<dbReference type="GO" id="GO:0032259">
    <property type="term" value="P:methylation"/>
    <property type="evidence" value="ECO:0007669"/>
    <property type="project" value="UniProtKB-KW"/>
</dbReference>
<reference evidence="9 10" key="1">
    <citation type="submission" date="2019-07" db="EMBL/GenBank/DDBJ databases">
        <title>Rapid identification of Enteric Bacteria from Whole Genome Sequences (WGS) using Average Nucleotide Identity (ANI).</title>
        <authorList>
            <person name="Lane C."/>
        </authorList>
    </citation>
    <scope>NUCLEOTIDE SEQUENCE [LARGE SCALE GENOMIC DNA]</scope>
    <source>
        <strain evidence="9 10">D2411</strain>
    </source>
</reference>
<keyword evidence="3 6" id="KW-0949">S-adenosyl-L-methionine</keyword>
<evidence type="ECO:0000256" key="3">
    <source>
        <dbReference type="ARBA" id="ARBA00022691"/>
    </source>
</evidence>
<name>A0A562XF23_CAMHY</name>
<dbReference type="EMBL" id="VOAP01000013">
    <property type="protein sequence ID" value="TWO20717.1"/>
    <property type="molecule type" value="Genomic_DNA"/>
</dbReference>
<comment type="similarity">
    <text evidence="6 7">Belongs to the class I-like SAM-binding methyltransferase superfamily. C5-methyltransferase family.</text>
</comment>
<gene>
    <name evidence="9" type="primary">dcm</name>
    <name evidence="9" type="ORF">YZ82_04275</name>
</gene>
<dbReference type="InterPro" id="IPR001525">
    <property type="entry name" value="C5_MeTfrase"/>
</dbReference>
<dbReference type="EC" id="2.1.1.37" evidence="8"/>
<dbReference type="Proteomes" id="UP000321812">
    <property type="component" value="Unassembled WGS sequence"/>
</dbReference>
<keyword evidence="4" id="KW-0680">Restriction system</keyword>
<evidence type="ECO:0000256" key="6">
    <source>
        <dbReference type="PROSITE-ProRule" id="PRU01016"/>
    </source>
</evidence>
<dbReference type="PRINTS" id="PR00105">
    <property type="entry name" value="C5METTRFRASE"/>
</dbReference>
<dbReference type="Gene3D" id="3.40.50.150">
    <property type="entry name" value="Vaccinia Virus protein VP39"/>
    <property type="match status" value="1"/>
</dbReference>
<evidence type="ECO:0000256" key="1">
    <source>
        <dbReference type="ARBA" id="ARBA00022603"/>
    </source>
</evidence>
<dbReference type="SUPFAM" id="SSF53335">
    <property type="entry name" value="S-adenosyl-L-methionine-dependent methyltransferases"/>
    <property type="match status" value="1"/>
</dbReference>
<dbReference type="Gene3D" id="3.90.120.10">
    <property type="entry name" value="DNA Methylase, subunit A, domain 2"/>
    <property type="match status" value="1"/>
</dbReference>
<dbReference type="AlphaFoldDB" id="A0A562XF23"/>
<organism evidence="9 10">
    <name type="scientific">Campylobacter hyointestinalis</name>
    <dbReference type="NCBI Taxonomy" id="198"/>
    <lineage>
        <taxon>Bacteria</taxon>
        <taxon>Pseudomonadati</taxon>
        <taxon>Campylobacterota</taxon>
        <taxon>Epsilonproteobacteria</taxon>
        <taxon>Campylobacterales</taxon>
        <taxon>Campylobacteraceae</taxon>
        <taxon>Campylobacter</taxon>
    </lineage>
</organism>
<evidence type="ECO:0000313" key="9">
    <source>
        <dbReference type="EMBL" id="TWO20717.1"/>
    </source>
</evidence>
<protein>
    <recommendedName>
        <fullName evidence="8">Cytosine-specific methyltransferase</fullName>
        <ecNumber evidence="8">2.1.1.37</ecNumber>
    </recommendedName>
</protein>
<evidence type="ECO:0000256" key="8">
    <source>
        <dbReference type="RuleBase" id="RU000417"/>
    </source>
</evidence>
<sequence length="327" mass="38080">MTFIDFCSGIGGGRLGLELNGFKCLGFSEIDKEAIKTYKNFFDCKKELELGDLTKISPLNLPDFDLLISGFPCQSFSIVGKREGLENKDKGQIIYYLAEILKVKQPKFFILENVKGLISHEKGKTLKIILEILNECNYNVFWQVFNSLEFGLAQSRERIYFVGIRKNLKQDFDIQKLKFDREKKANIKDFLMPTNENIFNEKSESFNTFLKYLQNKYNTKKFPKIKLDDLLKRDYLVLDTRQSDLRIYENKIPTLRRDRQGLLYVFKGNLYRLSGLEALNFQGFSKISNLKEKIKDLRQSDILRQCGNAMSVNVIERLANKLKECNG</sequence>
<dbReference type="PANTHER" id="PTHR46098">
    <property type="entry name" value="TRNA (CYTOSINE(38)-C(5))-METHYLTRANSFERASE"/>
    <property type="match status" value="1"/>
</dbReference>
<feature type="active site" evidence="6">
    <location>
        <position position="73"/>
    </location>
</feature>
<comment type="caution">
    <text evidence="9">The sequence shown here is derived from an EMBL/GenBank/DDBJ whole genome shotgun (WGS) entry which is preliminary data.</text>
</comment>
<keyword evidence="2 6" id="KW-0808">Transferase</keyword>